<keyword evidence="1" id="KW-0472">Membrane</keyword>
<proteinExistence type="predicted"/>
<sequence>MGKFSFVLTLVFYLCLLYLNYPKPNMGGDNAMGYGLGLSFFGLGISLGSIGLFFYLSRLGVFGMLTPDPFWRNFLAVILCIAFVITVFFSAALKWDNITEAVSFSPWLANMNSLIWFPLLIFIPSFLVLFLGKEPIFAPVRIFFSIGFLFSLVFTVGLLVDWLVYQSKQQKEIISQIQTQDKEQYETYMREIEGLDSTQSILGILPLTGRFHEAEVREAAVEKIKSRPDWESELIGILVSEYNYHYAYDFLDGNMVDHPALFTEPVRLSILQMAADIRSAIPDSNNLQEWSFDHFGVERLLRVVDGQLAGQGMDFYPAILEVRKALDTAPPDRFKGVKYSVTSVLDNWIKKNAR</sequence>
<comment type="caution">
    <text evidence="2">The sequence shown here is derived from an EMBL/GenBank/DDBJ whole genome shotgun (WGS) entry which is preliminary data.</text>
</comment>
<feature type="transmembrane region" description="Helical" evidence="1">
    <location>
        <begin position="32"/>
        <end position="54"/>
    </location>
</feature>
<evidence type="ECO:0000256" key="1">
    <source>
        <dbReference type="SAM" id="Phobius"/>
    </source>
</evidence>
<accession>A0A9X2SXX3</accession>
<protein>
    <submittedName>
        <fullName evidence="2">Uncharacterized protein</fullName>
    </submittedName>
</protein>
<keyword evidence="3" id="KW-1185">Reference proteome</keyword>
<gene>
    <name evidence="2" type="ORF">NU887_04430</name>
</gene>
<organism evidence="2 3">
    <name type="scientific">Aquiflexum gelatinilyticum</name>
    <dbReference type="NCBI Taxonomy" id="2961943"/>
    <lineage>
        <taxon>Bacteria</taxon>
        <taxon>Pseudomonadati</taxon>
        <taxon>Bacteroidota</taxon>
        <taxon>Cytophagia</taxon>
        <taxon>Cytophagales</taxon>
        <taxon>Cyclobacteriaceae</taxon>
        <taxon>Aquiflexum</taxon>
    </lineage>
</organism>
<dbReference type="EMBL" id="JANSUY010000002">
    <property type="protein sequence ID" value="MCR9014269.1"/>
    <property type="molecule type" value="Genomic_DNA"/>
</dbReference>
<keyword evidence="1" id="KW-1133">Transmembrane helix</keyword>
<dbReference type="Proteomes" id="UP001142175">
    <property type="component" value="Unassembled WGS sequence"/>
</dbReference>
<feature type="transmembrane region" description="Helical" evidence="1">
    <location>
        <begin position="113"/>
        <end position="131"/>
    </location>
</feature>
<evidence type="ECO:0000313" key="2">
    <source>
        <dbReference type="EMBL" id="MCR9014269.1"/>
    </source>
</evidence>
<feature type="transmembrane region" description="Helical" evidence="1">
    <location>
        <begin position="74"/>
        <end position="93"/>
    </location>
</feature>
<evidence type="ECO:0000313" key="3">
    <source>
        <dbReference type="Proteomes" id="UP001142175"/>
    </source>
</evidence>
<dbReference type="RefSeq" id="WP_258422152.1">
    <property type="nucleotide sequence ID" value="NZ_JANSUY010000002.1"/>
</dbReference>
<feature type="transmembrane region" description="Helical" evidence="1">
    <location>
        <begin position="143"/>
        <end position="165"/>
    </location>
</feature>
<name>A0A9X2SXX3_9BACT</name>
<dbReference type="AlphaFoldDB" id="A0A9X2SXX3"/>
<keyword evidence="1" id="KW-0812">Transmembrane</keyword>
<reference evidence="2" key="1">
    <citation type="submission" date="2022-08" db="EMBL/GenBank/DDBJ databases">
        <authorList>
            <person name="Zhang D."/>
        </authorList>
    </citation>
    <scope>NUCLEOTIDE SEQUENCE</scope>
    <source>
        <strain evidence="2">XJ19-11</strain>
    </source>
</reference>